<dbReference type="InterPro" id="IPR000073">
    <property type="entry name" value="AB_hydrolase_1"/>
</dbReference>
<feature type="domain" description="DUF4116" evidence="3">
    <location>
        <begin position="177"/>
        <end position="221"/>
    </location>
</feature>
<evidence type="ECO:0000259" key="2">
    <source>
        <dbReference type="Pfam" id="PF00561"/>
    </source>
</evidence>
<reference evidence="4" key="1">
    <citation type="submission" date="2020-01" db="EMBL/GenBank/DDBJ databases">
        <authorList>
            <person name="Meier V. D."/>
            <person name="Meier V D."/>
        </authorList>
    </citation>
    <scope>NUCLEOTIDE SEQUENCE</scope>
    <source>
        <strain evidence="4">HLG_WM_MAG_05</strain>
    </source>
</reference>
<name>A0A6S6SUK1_9BACT</name>
<organism evidence="4">
    <name type="scientific">uncultured Sulfurovum sp</name>
    <dbReference type="NCBI Taxonomy" id="269237"/>
    <lineage>
        <taxon>Bacteria</taxon>
        <taxon>Pseudomonadati</taxon>
        <taxon>Campylobacterota</taxon>
        <taxon>Epsilonproteobacteria</taxon>
        <taxon>Campylobacterales</taxon>
        <taxon>Sulfurovaceae</taxon>
        <taxon>Sulfurovum</taxon>
        <taxon>environmental samples</taxon>
    </lineage>
</organism>
<keyword evidence="1" id="KW-1133">Transmembrane helix</keyword>
<dbReference type="SUPFAM" id="SSF53474">
    <property type="entry name" value="alpha/beta-Hydrolases"/>
    <property type="match status" value="1"/>
</dbReference>
<dbReference type="InterPro" id="IPR025197">
    <property type="entry name" value="DUF4116"/>
</dbReference>
<dbReference type="Pfam" id="PF13475">
    <property type="entry name" value="DUF4116"/>
    <property type="match status" value="5"/>
</dbReference>
<keyword evidence="1" id="KW-0472">Membrane</keyword>
<feature type="domain" description="DUF4116" evidence="3">
    <location>
        <begin position="373"/>
        <end position="421"/>
    </location>
</feature>
<gene>
    <name evidence="4" type="ORF">HELGO_WM14526</name>
</gene>
<dbReference type="Pfam" id="PF00561">
    <property type="entry name" value="Abhydrolase_1"/>
    <property type="match status" value="1"/>
</dbReference>
<accession>A0A6S6SUK1</accession>
<keyword evidence="1" id="KW-0812">Transmembrane</keyword>
<feature type="domain" description="DUF4116" evidence="3">
    <location>
        <begin position="426"/>
        <end position="467"/>
    </location>
</feature>
<evidence type="ECO:0000313" key="4">
    <source>
        <dbReference type="EMBL" id="CAA6810841.1"/>
    </source>
</evidence>
<feature type="transmembrane region" description="Helical" evidence="1">
    <location>
        <begin position="541"/>
        <end position="561"/>
    </location>
</feature>
<proteinExistence type="predicted"/>
<dbReference type="InterPro" id="IPR029058">
    <property type="entry name" value="AB_hydrolase_fold"/>
</dbReference>
<sequence length="1038" mass="119687">MTKTIIGIILLSLSFLTLHAEINKNINKDDIRNDPDLFFDANARIKRDKPFILSMAEYLSYNAINKNLQRDKEVALAFLKEQKYSMSLDEIDEVLLKDKNFILSIIKELGYGLKYASNTQLANKELVLLGLRNESDYFKRIAPALKTDDAFIKEALQTNGLVLEHLPKKYKASKKWVLVALKEDPNALAYASNMLRSNEEVVQEAVKKDGNAFEFSHPYLKENKTFVLSLLKKKFYIFDYIDETLQKDQLLIEIALEYDHTVWDYLHENFKNDRNYLIKLIKKNPNLLENINEEFQKDKDIVSTAVTQNAYLLTSAHSSLKEDKNFLSSLINQQKDVLEYIDEKVWEDKAFLLEKLNTHGYGLKYASKEQQDNRTLVMKSINYDGFTLAYASERLKKDKLLVLKAINEYSDPLKFADNSLKIDQAFMKEAIAINSFSITSIDNPLKYDKELIILALSQNAKVFKYLPQLQKDKAFILEMIEKNINVLPYIDKSLKKDKDIIKSTETFPRAYEELESLLNFLAILLLMFFFYFLIKQKKVRMLYLSTAILLFIMSKLLQTYFAHGALRSPYVMIDKFNKFGLERVPCWVSSEEELSHLECYNMHVPEIHNDPNSNVITFPLRVFRSTEIFSSKAPLLHLGGGGPGASMYLNTPYVLRAHLEQHNAFSLDQGRDLFIIDPRGAGLSQPLLNCDTYVDNFLTNMKKELSLNESYNLMSNDYGSCVQNFKQQNINFNGYNSLAVSNDIHLLKKATGIQQWILFGVSYSTTYAMFVAKQYPEMVKSLILDSACFPSLKLDHNYLLQQMDGYKALSTYKDKVQVQSLTNDTNEDEDKDVIKRMWALSKQLNQNPIQTTYLDLKIDGNYFISSLLNGVYGTKIFQDLPKIILEMEQNKTKSFLPYFKNYLNFLVDRDYADISAMAHYCYEDKPFIDFPKIKALNSTLPKGFIQESAILALEFNDFCKEMNINSNDKTLANPIKTDIPTLFIHGEFDSVTPLRDVVTQMKNFKNSKLITYKTSHAVLGTEDKVEADVADFLEDSSL</sequence>
<evidence type="ECO:0000256" key="1">
    <source>
        <dbReference type="SAM" id="Phobius"/>
    </source>
</evidence>
<dbReference type="Gene3D" id="3.40.50.1820">
    <property type="entry name" value="alpha/beta hydrolase"/>
    <property type="match status" value="1"/>
</dbReference>
<feature type="transmembrane region" description="Helical" evidence="1">
    <location>
        <begin position="517"/>
        <end position="534"/>
    </location>
</feature>
<feature type="domain" description="DUF4116" evidence="3">
    <location>
        <begin position="298"/>
        <end position="344"/>
    </location>
</feature>
<dbReference type="AlphaFoldDB" id="A0A6S6SUK1"/>
<protein>
    <submittedName>
        <fullName evidence="4">Membrane protein, putative</fullName>
    </submittedName>
</protein>
<evidence type="ECO:0000259" key="3">
    <source>
        <dbReference type="Pfam" id="PF13475"/>
    </source>
</evidence>
<dbReference type="EMBL" id="CACVAU010000036">
    <property type="protein sequence ID" value="CAA6810841.1"/>
    <property type="molecule type" value="Genomic_DNA"/>
</dbReference>
<feature type="domain" description="AB hydrolase-1" evidence="2">
    <location>
        <begin position="644"/>
        <end position="1015"/>
    </location>
</feature>
<feature type="domain" description="DUF4116" evidence="3">
    <location>
        <begin position="251"/>
        <end position="296"/>
    </location>
</feature>